<gene>
    <name evidence="3" type="ORF">L3V18_17485</name>
</gene>
<evidence type="ECO:0000313" key="4">
    <source>
        <dbReference type="Proteomes" id="UP001430796"/>
    </source>
</evidence>
<proteinExistence type="predicted"/>
<dbReference type="Proteomes" id="UP001430796">
    <property type="component" value="Unassembled WGS sequence"/>
</dbReference>
<reference evidence="3" key="1">
    <citation type="submission" date="2022-01" db="EMBL/GenBank/DDBJ databases">
        <title>Lysobacter chinensis sp. nov., a bacterium isolated from cow dung compost.</title>
        <authorList>
            <person name="Liu Y."/>
        </authorList>
    </citation>
    <scope>NUCLEOTIDE SEQUENCE</scope>
    <source>
        <strain evidence="3">TLK-CK17</strain>
    </source>
</reference>
<keyword evidence="4" id="KW-1185">Reference proteome</keyword>
<dbReference type="RefSeq" id="WP_237056650.1">
    <property type="nucleotide sequence ID" value="NZ_JAKJPO010000018.1"/>
</dbReference>
<protein>
    <submittedName>
        <fullName evidence="3">DUF4350 domain-containing protein</fullName>
    </submittedName>
</protein>
<dbReference type="Pfam" id="PF14258">
    <property type="entry name" value="DUF4350"/>
    <property type="match status" value="1"/>
</dbReference>
<keyword evidence="1" id="KW-1133">Transmembrane helix</keyword>
<feature type="transmembrane region" description="Helical" evidence="1">
    <location>
        <begin position="255"/>
        <end position="279"/>
    </location>
</feature>
<keyword evidence="1" id="KW-0472">Membrane</keyword>
<evidence type="ECO:0000313" key="3">
    <source>
        <dbReference type="EMBL" id="MCF7223555.1"/>
    </source>
</evidence>
<sequence length="394" mass="43631">MSAASAKAPAARRPARMLLTALAVVVVLALLGAFGYWWFQTHERVDEEIDLPRSGEITYNPLYVLGLALREDGWTVNARQRLDPDEVELGARDTVVVLNDPRRLSRTDADALLLFVADGGHLVVRTPPRQGPAGEPMSLQAPLLEALDLEVHERSAGCVSLSVADESEHVEFCQGRRFDIGGIAPLHSWRDKDGDTVYARMPHGDGTVDVIADLDFVTNDSLDDGPHIVLARQLLAPNWKAGTAHLLYAAEMPSFWRWLAGRSWMAWLPLLLALLAWLWSRMQRFGAQLPPPIGERRSLLEHVVASGEHIYRYGYAHVLHGAVRAAFLARLRRRDPQAAALEGEAQAALIAERFKDTLAIGADEVRTALSTPTARDHAAFRSRIATLIRLRNQL</sequence>
<accession>A0ABS9HXF2</accession>
<feature type="domain" description="DUF4350" evidence="2">
    <location>
        <begin position="60"/>
        <end position="235"/>
    </location>
</feature>
<name>A0ABS9HXF2_9GAMM</name>
<dbReference type="EMBL" id="JAKJPO010000018">
    <property type="protein sequence ID" value="MCF7223555.1"/>
    <property type="molecule type" value="Genomic_DNA"/>
</dbReference>
<organism evidence="3 4">
    <name type="scientific">Marilutibacter chinensis</name>
    <dbReference type="NCBI Taxonomy" id="2912247"/>
    <lineage>
        <taxon>Bacteria</taxon>
        <taxon>Pseudomonadati</taxon>
        <taxon>Pseudomonadota</taxon>
        <taxon>Gammaproteobacteria</taxon>
        <taxon>Lysobacterales</taxon>
        <taxon>Lysobacteraceae</taxon>
        <taxon>Marilutibacter</taxon>
    </lineage>
</organism>
<dbReference type="InterPro" id="IPR025646">
    <property type="entry name" value="DUF4350"/>
</dbReference>
<evidence type="ECO:0000256" key="1">
    <source>
        <dbReference type="SAM" id="Phobius"/>
    </source>
</evidence>
<comment type="caution">
    <text evidence="3">The sequence shown here is derived from an EMBL/GenBank/DDBJ whole genome shotgun (WGS) entry which is preliminary data.</text>
</comment>
<keyword evidence="1" id="KW-0812">Transmembrane</keyword>
<reference evidence="3" key="2">
    <citation type="submission" date="2022-01" db="EMBL/GenBank/DDBJ databases">
        <authorList>
            <person name="Zhou L.Y."/>
        </authorList>
    </citation>
    <scope>NUCLEOTIDE SEQUENCE</scope>
    <source>
        <strain evidence="3">TLK-CK17</strain>
    </source>
</reference>
<evidence type="ECO:0000259" key="2">
    <source>
        <dbReference type="Pfam" id="PF14258"/>
    </source>
</evidence>